<dbReference type="AlphaFoldDB" id="A0A2A7SF38"/>
<organism evidence="7 8">
    <name type="scientific">Burkholderia gladioli</name>
    <name type="common">Pseudomonas marginata</name>
    <name type="synonym">Phytomonas marginata</name>
    <dbReference type="NCBI Taxonomy" id="28095"/>
    <lineage>
        <taxon>Bacteria</taxon>
        <taxon>Pseudomonadati</taxon>
        <taxon>Pseudomonadota</taxon>
        <taxon>Betaproteobacteria</taxon>
        <taxon>Burkholderiales</taxon>
        <taxon>Burkholderiaceae</taxon>
        <taxon>Burkholderia</taxon>
    </lineage>
</organism>
<keyword evidence="7" id="KW-0969">Cilium</keyword>
<dbReference type="SMART" id="SM00257">
    <property type="entry name" value="LysM"/>
    <property type="match status" value="1"/>
</dbReference>
<keyword evidence="1" id="KW-0929">Antimicrobial</keyword>
<evidence type="ECO:0000256" key="4">
    <source>
        <dbReference type="ARBA" id="ARBA00032108"/>
    </source>
</evidence>
<feature type="region of interest" description="Disordered" evidence="5">
    <location>
        <begin position="391"/>
        <end position="465"/>
    </location>
</feature>
<keyword evidence="7" id="KW-0282">Flagellum</keyword>
<comment type="caution">
    <text evidence="7">The sequence shown here is derived from an EMBL/GenBank/DDBJ whole genome shotgun (WGS) entry which is preliminary data.</text>
</comment>
<dbReference type="PRINTS" id="PR01002">
    <property type="entry name" value="FLGFLGJ"/>
</dbReference>
<feature type="compositionally biased region" description="Low complexity" evidence="5">
    <location>
        <begin position="294"/>
        <end position="337"/>
    </location>
</feature>
<dbReference type="Gene3D" id="3.10.350.10">
    <property type="entry name" value="LysM domain"/>
    <property type="match status" value="1"/>
</dbReference>
<dbReference type="Pfam" id="PF01476">
    <property type="entry name" value="LysM"/>
    <property type="match status" value="1"/>
</dbReference>
<dbReference type="PROSITE" id="PS51782">
    <property type="entry name" value="LYSM"/>
    <property type="match status" value="1"/>
</dbReference>
<evidence type="ECO:0000313" key="7">
    <source>
        <dbReference type="EMBL" id="PEH42039.1"/>
    </source>
</evidence>
<evidence type="ECO:0000313" key="8">
    <source>
        <dbReference type="Proteomes" id="UP000220629"/>
    </source>
</evidence>
<evidence type="ECO:0000256" key="3">
    <source>
        <dbReference type="ARBA" id="ARBA00022801"/>
    </source>
</evidence>
<evidence type="ECO:0000256" key="5">
    <source>
        <dbReference type="SAM" id="MobiDB-lite"/>
    </source>
</evidence>
<dbReference type="Proteomes" id="UP000220629">
    <property type="component" value="Unassembled WGS sequence"/>
</dbReference>
<dbReference type="Gene3D" id="1.10.530.10">
    <property type="match status" value="1"/>
</dbReference>
<dbReference type="CDD" id="cd00118">
    <property type="entry name" value="LysM"/>
    <property type="match status" value="1"/>
</dbReference>
<evidence type="ECO:0000256" key="2">
    <source>
        <dbReference type="ARBA" id="ARBA00022638"/>
    </source>
</evidence>
<accession>A0A2A7SF38</accession>
<keyword evidence="2" id="KW-0081">Bacteriolytic enzyme</keyword>
<sequence length="659" mass="68410">MTAEKKTYTYDDEIQFIKNLYCPARQVADETGCSWQLILAQAAQETGWGEHVLAGTHNIFNIKADPSWHGESKTFTVWEKVNGRKVWVTAPFRVYDSVLDSLRDRQKFLASNPRYTRAGLFDPGTKGDLGREAQALQSAGYATDESYAASLQKVFDGRTMKRAIAAAQKEGCKGCLPSVNVYVLDAAKVPMADTKIKASQAGKTADLVTDKTGHVQVQAAISGGPVSLQAWSEHDHTWVSIEQKVTPATPPVALTVIAPTLVVKSATELHKPVAAPTASAAAGAAAAGSAAAASAPPASAGHPPAAAKPAAATSSGHATAAGPAPAPSHAPASGNGAQAAHVAAESYTVQRGDSLSKIAKAHGTSYQTIAHLNGIASPYFLFPGQVLKMPKKSTGGAASAPAGAAPAPAAMPASHAPVPAAAPAAKPAAPASATAPKATEPAAAPAASHAGPAASAAKPKPGADVHAVRYRDTGDKPQTEVLSARHAPWMAVAEVEFQAHVRRRGGANPDQHIEEYFSATSLGKQKSDKLAYCAAFVNWCLQRAGYKGNNNAGAANLATWGRPTKGNKPAYGAVAIVHFPEGGHHVTFVAGRATSPPHPLSIATLGGNQGHAHEVSHSRLPASWVTHYRFPSDYVERDEDYDLQLVATDNARMSAASTH</sequence>
<keyword evidence="3" id="KW-0378">Hydrolase</keyword>
<dbReference type="Pfam" id="PF01832">
    <property type="entry name" value="Glucosaminidase"/>
    <property type="match status" value="1"/>
</dbReference>
<evidence type="ECO:0000259" key="6">
    <source>
        <dbReference type="PROSITE" id="PS51782"/>
    </source>
</evidence>
<dbReference type="RefSeq" id="WP_098151853.1">
    <property type="nucleotide sequence ID" value="NZ_CP065596.1"/>
</dbReference>
<dbReference type="GO" id="GO:0042742">
    <property type="term" value="P:defense response to bacterium"/>
    <property type="evidence" value="ECO:0007669"/>
    <property type="project" value="UniProtKB-KW"/>
</dbReference>
<dbReference type="InterPro" id="IPR018392">
    <property type="entry name" value="LysM"/>
</dbReference>
<proteinExistence type="predicted"/>
<feature type="compositionally biased region" description="Low complexity" evidence="5">
    <location>
        <begin position="392"/>
        <end position="460"/>
    </location>
</feature>
<dbReference type="InterPro" id="IPR036779">
    <property type="entry name" value="LysM_dom_sf"/>
</dbReference>
<protein>
    <recommendedName>
        <fullName evidence="4">Peptidoglycan hydrolase</fullName>
    </recommendedName>
</protein>
<feature type="region of interest" description="Disordered" evidence="5">
    <location>
        <begin position="294"/>
        <end position="339"/>
    </location>
</feature>
<keyword evidence="7" id="KW-0966">Cell projection</keyword>
<gene>
    <name evidence="7" type="ORF">CRM94_07720</name>
</gene>
<name>A0A2A7SF38_BURGA</name>
<dbReference type="GO" id="GO:0004040">
    <property type="term" value="F:amidase activity"/>
    <property type="evidence" value="ECO:0007669"/>
    <property type="project" value="InterPro"/>
</dbReference>
<dbReference type="SUPFAM" id="SSF54106">
    <property type="entry name" value="LysM domain"/>
    <property type="match status" value="1"/>
</dbReference>
<dbReference type="GO" id="GO:0071973">
    <property type="term" value="P:bacterial-type flagellum-dependent cell motility"/>
    <property type="evidence" value="ECO:0007669"/>
    <property type="project" value="TreeGrafter"/>
</dbReference>
<dbReference type="PANTHER" id="PTHR33308">
    <property type="entry name" value="PEPTIDOGLYCAN HYDROLASE FLGJ"/>
    <property type="match status" value="1"/>
</dbReference>
<dbReference type="SMART" id="SM00047">
    <property type="entry name" value="LYZ2"/>
    <property type="match status" value="1"/>
</dbReference>
<dbReference type="GO" id="GO:0031640">
    <property type="term" value="P:killing of cells of another organism"/>
    <property type="evidence" value="ECO:0007669"/>
    <property type="project" value="UniProtKB-KW"/>
</dbReference>
<evidence type="ECO:0000256" key="1">
    <source>
        <dbReference type="ARBA" id="ARBA00022529"/>
    </source>
</evidence>
<reference evidence="8" key="1">
    <citation type="submission" date="2017-09" db="EMBL/GenBank/DDBJ databases">
        <title>FDA dAtabase for Regulatory Grade micrObial Sequences (FDA-ARGOS): Supporting development and validation of Infectious Disease Dx tests.</title>
        <authorList>
            <person name="Minogue T."/>
            <person name="Wolcott M."/>
            <person name="Wasieloski L."/>
            <person name="Aguilar W."/>
            <person name="Moore D."/>
            <person name="Tallon L."/>
            <person name="Sadzewicz L."/>
            <person name="Ott S."/>
            <person name="Zhao X."/>
            <person name="Nagaraj S."/>
            <person name="Vavikolanu K."/>
            <person name="Aluvathingal J."/>
            <person name="Nadendla S."/>
            <person name="Sichtig H."/>
        </authorList>
    </citation>
    <scope>NUCLEOTIDE SEQUENCE [LARGE SCALE GENOMIC DNA]</scope>
    <source>
        <strain evidence="8">FDAARGOS_390</strain>
    </source>
</reference>
<feature type="domain" description="LysM" evidence="6">
    <location>
        <begin position="345"/>
        <end position="389"/>
    </location>
</feature>
<dbReference type="Gene3D" id="2.10.70.40">
    <property type="entry name" value="peptidoglycan hydrolase"/>
    <property type="match status" value="1"/>
</dbReference>
<dbReference type="InterPro" id="IPR002901">
    <property type="entry name" value="MGlyc_endo_b_GlcNAc-like_dom"/>
</dbReference>
<dbReference type="EMBL" id="PDDY01000001">
    <property type="protein sequence ID" value="PEH42039.1"/>
    <property type="molecule type" value="Genomic_DNA"/>
</dbReference>
<dbReference type="InterPro" id="IPR051056">
    <property type="entry name" value="Glycosyl_Hydrolase_73"/>
</dbReference>
<dbReference type="PANTHER" id="PTHR33308:SF9">
    <property type="entry name" value="PEPTIDOGLYCAN HYDROLASE FLGJ"/>
    <property type="match status" value="1"/>
</dbReference>